<sequence length="128" mass="14288">MAVMVGCLVDSYMSHRHAAPAMARVSLGPGAPWRPGKVENSLMSQHPYTHITSHICRTRCDFASCQLPAASDGVLMHGTRDLHAPFDMMKKQVEAQEMELMESRLHKTAELNGTMEEEVDDAGQYRFL</sequence>
<dbReference type="Proteomes" id="UP001148018">
    <property type="component" value="Unassembled WGS sequence"/>
</dbReference>
<accession>A0A9Q0DMR3</accession>
<gene>
    <name evidence="1" type="ORF">NHX12_010691</name>
</gene>
<organism evidence="1 2">
    <name type="scientific">Muraenolepis orangiensis</name>
    <name type="common">Patagonian moray cod</name>
    <dbReference type="NCBI Taxonomy" id="630683"/>
    <lineage>
        <taxon>Eukaryota</taxon>
        <taxon>Metazoa</taxon>
        <taxon>Chordata</taxon>
        <taxon>Craniata</taxon>
        <taxon>Vertebrata</taxon>
        <taxon>Euteleostomi</taxon>
        <taxon>Actinopterygii</taxon>
        <taxon>Neopterygii</taxon>
        <taxon>Teleostei</taxon>
        <taxon>Neoteleostei</taxon>
        <taxon>Acanthomorphata</taxon>
        <taxon>Zeiogadaria</taxon>
        <taxon>Gadariae</taxon>
        <taxon>Gadiformes</taxon>
        <taxon>Muraenolepidoidei</taxon>
        <taxon>Muraenolepididae</taxon>
        <taxon>Muraenolepis</taxon>
    </lineage>
</organism>
<proteinExistence type="predicted"/>
<protein>
    <submittedName>
        <fullName evidence="1">Uncharacterized protein</fullName>
    </submittedName>
</protein>
<reference evidence="1" key="1">
    <citation type="submission" date="2022-07" db="EMBL/GenBank/DDBJ databases">
        <title>Chromosome-level genome of Muraenolepis orangiensis.</title>
        <authorList>
            <person name="Kim J."/>
        </authorList>
    </citation>
    <scope>NUCLEOTIDE SEQUENCE</scope>
    <source>
        <strain evidence="1">KU_S4_2022</strain>
        <tissue evidence="1">Muscle</tissue>
    </source>
</reference>
<evidence type="ECO:0000313" key="1">
    <source>
        <dbReference type="EMBL" id="KAJ3589850.1"/>
    </source>
</evidence>
<dbReference type="EMBL" id="JANIIK010000115">
    <property type="protein sequence ID" value="KAJ3589850.1"/>
    <property type="molecule type" value="Genomic_DNA"/>
</dbReference>
<evidence type="ECO:0000313" key="2">
    <source>
        <dbReference type="Proteomes" id="UP001148018"/>
    </source>
</evidence>
<dbReference type="AlphaFoldDB" id="A0A9Q0DMR3"/>
<comment type="caution">
    <text evidence="1">The sequence shown here is derived from an EMBL/GenBank/DDBJ whole genome shotgun (WGS) entry which is preliminary data.</text>
</comment>
<keyword evidence="2" id="KW-1185">Reference proteome</keyword>
<name>A0A9Q0DMR3_9TELE</name>